<dbReference type="Pfam" id="PF02742">
    <property type="entry name" value="Fe_dep_repr_C"/>
    <property type="match status" value="1"/>
</dbReference>
<dbReference type="Pfam" id="PF04023">
    <property type="entry name" value="FeoA"/>
    <property type="match status" value="1"/>
</dbReference>
<evidence type="ECO:0000259" key="12">
    <source>
        <dbReference type="PROSITE" id="PS50944"/>
    </source>
</evidence>
<dbReference type="InterPro" id="IPR036388">
    <property type="entry name" value="WH-like_DNA-bd_sf"/>
</dbReference>
<keyword evidence="6" id="KW-0805">Transcription regulation</keyword>
<evidence type="ECO:0000256" key="1">
    <source>
        <dbReference type="ARBA" id="ARBA00004496"/>
    </source>
</evidence>
<comment type="subunit">
    <text evidence="3">Homodimer.</text>
</comment>
<evidence type="ECO:0000256" key="5">
    <source>
        <dbReference type="ARBA" id="ARBA00022491"/>
    </source>
</evidence>
<comment type="similarity">
    <text evidence="2">Belongs to the DtxR/MntR family.</text>
</comment>
<dbReference type="PROSITE" id="PS50944">
    <property type="entry name" value="HTH_DTXR"/>
    <property type="match status" value="1"/>
</dbReference>
<keyword evidence="9" id="KW-0804">Transcription</keyword>
<dbReference type="RefSeq" id="WP_092085644.1">
    <property type="nucleotide sequence ID" value="NZ_FNEL01000031.1"/>
</dbReference>
<dbReference type="InterPro" id="IPR036421">
    <property type="entry name" value="Fe_dep_repressor_sf"/>
</dbReference>
<dbReference type="AlphaFoldDB" id="A0A1G8MCX3"/>
<dbReference type="GO" id="GO:0005737">
    <property type="term" value="C:cytoplasm"/>
    <property type="evidence" value="ECO:0007669"/>
    <property type="project" value="UniProtKB-SubCell"/>
</dbReference>
<keyword evidence="8" id="KW-0010">Activator</keyword>
<dbReference type="InterPro" id="IPR022687">
    <property type="entry name" value="HTH_DTXR"/>
</dbReference>
<dbReference type="SUPFAM" id="SSF47979">
    <property type="entry name" value="Iron-dependent repressor protein, dimerization domain"/>
    <property type="match status" value="1"/>
</dbReference>
<accession>A0A1G8MCX3</accession>
<dbReference type="InterPro" id="IPR036390">
    <property type="entry name" value="WH_DNA-bd_sf"/>
</dbReference>
<comment type="caution">
    <text evidence="13">The sequence shown here is derived from an EMBL/GenBank/DDBJ whole genome shotgun (WGS) entry which is preliminary data.</text>
</comment>
<keyword evidence="4" id="KW-0963">Cytoplasm</keyword>
<evidence type="ECO:0000313" key="14">
    <source>
        <dbReference type="Proteomes" id="UP000235682"/>
    </source>
</evidence>
<dbReference type="GO" id="GO:0003677">
    <property type="term" value="F:DNA binding"/>
    <property type="evidence" value="ECO:0007669"/>
    <property type="project" value="UniProtKB-KW"/>
</dbReference>
<evidence type="ECO:0000256" key="2">
    <source>
        <dbReference type="ARBA" id="ARBA00007871"/>
    </source>
</evidence>
<dbReference type="Gene3D" id="1.10.10.10">
    <property type="entry name" value="Winged helix-like DNA-binding domain superfamily/Winged helix DNA-binding domain"/>
    <property type="match status" value="1"/>
</dbReference>
<evidence type="ECO:0000256" key="8">
    <source>
        <dbReference type="ARBA" id="ARBA00023159"/>
    </source>
</evidence>
<dbReference type="SUPFAM" id="SSF46785">
    <property type="entry name" value="Winged helix' DNA-binding domain"/>
    <property type="match status" value="1"/>
</dbReference>
<dbReference type="InterPro" id="IPR007167">
    <property type="entry name" value="Fe-transptr_FeoA-like"/>
</dbReference>
<keyword evidence="7" id="KW-0238">DNA-binding</keyword>
<evidence type="ECO:0000256" key="4">
    <source>
        <dbReference type="ARBA" id="ARBA00022490"/>
    </source>
</evidence>
<comment type="subcellular location">
    <subcellularLocation>
        <location evidence="1">Cytoplasm</location>
    </subcellularLocation>
</comment>
<proteinExistence type="inferred from homology"/>
<dbReference type="SMART" id="SM00529">
    <property type="entry name" value="HTH_DTXR"/>
    <property type="match status" value="1"/>
</dbReference>
<dbReference type="Gene3D" id="2.30.30.90">
    <property type="match status" value="1"/>
</dbReference>
<keyword evidence="10" id="KW-0464">Manganese</keyword>
<evidence type="ECO:0000256" key="6">
    <source>
        <dbReference type="ARBA" id="ARBA00023015"/>
    </source>
</evidence>
<dbReference type="STRING" id="84521.SAMN04487994_10312"/>
<protein>
    <recommendedName>
        <fullName evidence="11">Manganese transport regulator</fullName>
    </recommendedName>
</protein>
<feature type="domain" description="HTH dtxR-type" evidence="12">
    <location>
        <begin position="1"/>
        <end position="62"/>
    </location>
</feature>
<dbReference type="EMBL" id="PNHE01000001">
    <property type="protein sequence ID" value="PMC59146.1"/>
    <property type="molecule type" value="Genomic_DNA"/>
</dbReference>
<dbReference type="InterPro" id="IPR001367">
    <property type="entry name" value="Fe_dep_repressor"/>
</dbReference>
<sequence length="217" mass="24854">MTPNKENYLKAVYELGGVERHVSNKQITDVLNITGASATEMNNRLEKDGLLNYTPYRGVVLTEKGHQEAINLVRKHRIWEVFLYDILKYNWDEVNEEADHLEHASSDRLIERLYDYLGRPKYDPHGALIPSWHDRQMIDESTVILSSVELGSQVKIREVVDSQEVLSYVQNIGMTLGKTYTVVRQEALDGSIVLKDEQGQQILLSPILTQSIFVEVI</sequence>
<dbReference type="InterPro" id="IPR022689">
    <property type="entry name" value="Iron_dep_repressor"/>
</dbReference>
<dbReference type="PANTHER" id="PTHR33238">
    <property type="entry name" value="IRON (METAL) DEPENDENT REPRESSOR, DTXR FAMILY"/>
    <property type="match status" value="1"/>
</dbReference>
<evidence type="ECO:0000256" key="3">
    <source>
        <dbReference type="ARBA" id="ARBA00011738"/>
    </source>
</evidence>
<dbReference type="Gene3D" id="1.10.60.10">
    <property type="entry name" value="Iron dependent repressor, metal binding and dimerisation domain"/>
    <property type="match status" value="1"/>
</dbReference>
<keyword evidence="14" id="KW-1185">Reference proteome</keyword>
<dbReference type="GO" id="GO:0046983">
    <property type="term" value="F:protein dimerization activity"/>
    <property type="evidence" value="ECO:0007669"/>
    <property type="project" value="InterPro"/>
</dbReference>
<evidence type="ECO:0000256" key="7">
    <source>
        <dbReference type="ARBA" id="ARBA00023125"/>
    </source>
</evidence>
<keyword evidence="5" id="KW-0678">Repressor</keyword>
<evidence type="ECO:0000313" key="13">
    <source>
        <dbReference type="EMBL" id="PMC59146.1"/>
    </source>
</evidence>
<dbReference type="OrthoDB" id="9791355at2"/>
<reference evidence="13 14" key="1">
    <citation type="submission" date="2017-09" db="EMBL/GenBank/DDBJ databases">
        <title>Bacterial strain isolated from the female urinary microbiota.</title>
        <authorList>
            <person name="Thomas-White K."/>
            <person name="Kumar N."/>
            <person name="Forster S."/>
            <person name="Putonti C."/>
            <person name="Lawley T."/>
            <person name="Wolfe A.J."/>
        </authorList>
    </citation>
    <scope>NUCLEOTIDE SEQUENCE [LARGE SCALE GENOMIC DNA]</scope>
    <source>
        <strain evidence="13 14">UMB0852</strain>
    </source>
</reference>
<dbReference type="Pfam" id="PF01325">
    <property type="entry name" value="Fe_dep_repress"/>
    <property type="match status" value="1"/>
</dbReference>
<dbReference type="InterPro" id="IPR050536">
    <property type="entry name" value="DtxR_MntR_Metal-Reg"/>
</dbReference>
<evidence type="ECO:0000256" key="10">
    <source>
        <dbReference type="ARBA" id="ARBA00023211"/>
    </source>
</evidence>
<evidence type="ECO:0000256" key="11">
    <source>
        <dbReference type="ARBA" id="ARBA00032593"/>
    </source>
</evidence>
<organism evidence="13 14">
    <name type="scientific">Dolosicoccus paucivorans</name>
    <dbReference type="NCBI Taxonomy" id="84521"/>
    <lineage>
        <taxon>Bacteria</taxon>
        <taxon>Bacillati</taxon>
        <taxon>Bacillota</taxon>
        <taxon>Bacilli</taxon>
        <taxon>Lactobacillales</taxon>
        <taxon>Aerococcaceae</taxon>
        <taxon>Dolosicoccus</taxon>
    </lineage>
</organism>
<evidence type="ECO:0000256" key="9">
    <source>
        <dbReference type="ARBA" id="ARBA00023163"/>
    </source>
</evidence>
<dbReference type="InterPro" id="IPR038157">
    <property type="entry name" value="FeoA_core_dom"/>
</dbReference>
<gene>
    <name evidence="13" type="ORF">CJ205_00110</name>
</gene>
<dbReference type="GO" id="GO:0046914">
    <property type="term" value="F:transition metal ion binding"/>
    <property type="evidence" value="ECO:0007669"/>
    <property type="project" value="InterPro"/>
</dbReference>
<dbReference type="PANTHER" id="PTHR33238:SF11">
    <property type="entry name" value="TRANSCRIPTIONAL REGULATOR MNTR"/>
    <property type="match status" value="1"/>
</dbReference>
<dbReference type="GO" id="GO:0003700">
    <property type="term" value="F:DNA-binding transcription factor activity"/>
    <property type="evidence" value="ECO:0007669"/>
    <property type="project" value="InterPro"/>
</dbReference>
<name>A0A1G8MCX3_9LACT</name>
<dbReference type="Proteomes" id="UP000235682">
    <property type="component" value="Unassembled WGS sequence"/>
</dbReference>